<evidence type="ECO:0000313" key="2">
    <source>
        <dbReference type="Proteomes" id="UP000216052"/>
    </source>
</evidence>
<evidence type="ECO:0000313" key="1">
    <source>
        <dbReference type="EMBL" id="XFO72485.1"/>
    </source>
</evidence>
<keyword evidence="2" id="KW-1185">Reference proteome</keyword>
<gene>
    <name evidence="1" type="ORF">SPACI_025370</name>
</gene>
<dbReference type="Proteomes" id="UP000216052">
    <property type="component" value="Chromosome"/>
</dbReference>
<accession>A0ABZ3J2L3</accession>
<dbReference type="EMBL" id="CP155571">
    <property type="protein sequence ID" value="XFO72485.1"/>
    <property type="molecule type" value="Genomic_DNA"/>
</dbReference>
<proteinExistence type="predicted"/>
<organism evidence="1 2">
    <name type="scientific">Sporomusa acidovorans (strain ATCC 49682 / DSM 3132 / Mol)</name>
    <dbReference type="NCBI Taxonomy" id="1123286"/>
    <lineage>
        <taxon>Bacteria</taxon>
        <taxon>Bacillati</taxon>
        <taxon>Bacillota</taxon>
        <taxon>Negativicutes</taxon>
        <taxon>Selenomonadales</taxon>
        <taxon>Sporomusaceae</taxon>
        <taxon>Sporomusa</taxon>
    </lineage>
</organism>
<protein>
    <submittedName>
        <fullName evidence="1">Uncharacterized protein</fullName>
    </submittedName>
</protein>
<name>A0ABZ3J2L3_SPOA4</name>
<reference evidence="1" key="1">
    <citation type="submission" date="2024-05" db="EMBL/GenBank/DDBJ databases">
        <title>Isolation and characterization of Sporomusa carbonis sp. nov., a carboxydotrophic hydrogenogen in the genus of Sporomusa isolated from a charcoal burning pile.</title>
        <authorList>
            <person name="Boeer T."/>
            <person name="Rosenbaum F."/>
            <person name="Eysell L."/>
            <person name="Mueller V."/>
            <person name="Daniel R."/>
            <person name="Poehlein A."/>
        </authorList>
    </citation>
    <scope>NUCLEOTIDE SEQUENCE [LARGE SCALE GENOMIC DNA]</scope>
    <source>
        <strain evidence="1">DSM 3132</strain>
    </source>
</reference>
<sequence>MSRPRRCATVNKARVSDAVPVPEKAACDKASRVVPRIIKSRPCRNTETGFLYLFKMGNREEKNRC</sequence>